<comment type="caution">
    <text evidence="2">The sequence shown here is derived from an EMBL/GenBank/DDBJ whole genome shotgun (WGS) entry which is preliminary data.</text>
</comment>
<feature type="region of interest" description="Disordered" evidence="1">
    <location>
        <begin position="25"/>
        <end position="78"/>
    </location>
</feature>
<organism evidence="2 3">
    <name type="scientific">Edaphobacter modestus</name>
    <dbReference type="NCBI Taxonomy" id="388466"/>
    <lineage>
        <taxon>Bacteria</taxon>
        <taxon>Pseudomonadati</taxon>
        <taxon>Acidobacteriota</taxon>
        <taxon>Terriglobia</taxon>
        <taxon>Terriglobales</taxon>
        <taxon>Acidobacteriaceae</taxon>
        <taxon>Edaphobacter</taxon>
    </lineage>
</organism>
<reference evidence="2 3" key="1">
    <citation type="submission" date="2019-02" db="EMBL/GenBank/DDBJ databases">
        <title>Genomic Encyclopedia of Archaeal and Bacterial Type Strains, Phase II (KMG-II): from individual species to whole genera.</title>
        <authorList>
            <person name="Goeker M."/>
        </authorList>
    </citation>
    <scope>NUCLEOTIDE SEQUENCE [LARGE SCALE GENOMIC DNA]</scope>
    <source>
        <strain evidence="2 3">DSM 18101</strain>
    </source>
</reference>
<sequence>MGPSVLNGHLLAALTRLLQPCGLLADSGKRKRSKNGKRANSAQHKESSPGGQQSSVKVNKNKQVSISRGRSSVDDSNR</sequence>
<gene>
    <name evidence="2" type="ORF">BDD14_5546</name>
</gene>
<dbReference type="AlphaFoldDB" id="A0A4Q7YG83"/>
<evidence type="ECO:0000256" key="1">
    <source>
        <dbReference type="SAM" id="MobiDB-lite"/>
    </source>
</evidence>
<dbReference type="EMBL" id="SHKW01000002">
    <property type="protein sequence ID" value="RZU35491.1"/>
    <property type="molecule type" value="Genomic_DNA"/>
</dbReference>
<protein>
    <submittedName>
        <fullName evidence="2">Uncharacterized protein</fullName>
    </submittedName>
</protein>
<proteinExistence type="predicted"/>
<keyword evidence="3" id="KW-1185">Reference proteome</keyword>
<evidence type="ECO:0000313" key="2">
    <source>
        <dbReference type="EMBL" id="RZU35491.1"/>
    </source>
</evidence>
<accession>A0A4Q7YG83</accession>
<dbReference type="Proteomes" id="UP000292958">
    <property type="component" value="Unassembled WGS sequence"/>
</dbReference>
<name>A0A4Q7YG83_9BACT</name>
<feature type="compositionally biased region" description="Polar residues" evidence="1">
    <location>
        <begin position="49"/>
        <end position="70"/>
    </location>
</feature>
<evidence type="ECO:0000313" key="3">
    <source>
        <dbReference type="Proteomes" id="UP000292958"/>
    </source>
</evidence>